<protein>
    <recommendedName>
        <fullName evidence="1">Cyclin C-terminal domain-containing protein</fullName>
    </recommendedName>
</protein>
<evidence type="ECO:0000313" key="2">
    <source>
        <dbReference type="EMBL" id="RXH97377.1"/>
    </source>
</evidence>
<accession>A0A498JR33</accession>
<gene>
    <name evidence="2" type="ORF">DVH24_036045</name>
</gene>
<comment type="caution">
    <text evidence="2">The sequence shown here is derived from an EMBL/GenBank/DDBJ whole genome shotgun (WGS) entry which is preliminary data.</text>
</comment>
<sequence>MSFLVHICGMELTEKAEALHLHTLERGGQPNYKTWEILMEGRYLAVLQMQDHGQLHYWPSTVAAALVILASLEGNRDVSCQRVIEILISLYSCALRWREATIAEVQALGVVVHSQGPLFGGVQRNVKSSSDNVLVC</sequence>
<reference evidence="2 3" key="1">
    <citation type="submission" date="2018-10" db="EMBL/GenBank/DDBJ databases">
        <title>A high-quality apple genome assembly.</title>
        <authorList>
            <person name="Hu J."/>
        </authorList>
    </citation>
    <scope>NUCLEOTIDE SEQUENCE [LARGE SCALE GENOMIC DNA]</scope>
    <source>
        <strain evidence="3">cv. HFTH1</strain>
        <tissue evidence="2">Young leaf</tissue>
    </source>
</reference>
<dbReference type="InterPro" id="IPR004367">
    <property type="entry name" value="Cyclin_C-dom"/>
</dbReference>
<evidence type="ECO:0000259" key="1">
    <source>
        <dbReference type="Pfam" id="PF02984"/>
    </source>
</evidence>
<dbReference type="Proteomes" id="UP000290289">
    <property type="component" value="Chromosome 6"/>
</dbReference>
<dbReference type="AlphaFoldDB" id="A0A498JR33"/>
<keyword evidence="3" id="KW-1185">Reference proteome</keyword>
<organism evidence="2 3">
    <name type="scientific">Malus domestica</name>
    <name type="common">Apple</name>
    <name type="synonym">Pyrus malus</name>
    <dbReference type="NCBI Taxonomy" id="3750"/>
    <lineage>
        <taxon>Eukaryota</taxon>
        <taxon>Viridiplantae</taxon>
        <taxon>Streptophyta</taxon>
        <taxon>Embryophyta</taxon>
        <taxon>Tracheophyta</taxon>
        <taxon>Spermatophyta</taxon>
        <taxon>Magnoliopsida</taxon>
        <taxon>eudicotyledons</taxon>
        <taxon>Gunneridae</taxon>
        <taxon>Pentapetalae</taxon>
        <taxon>rosids</taxon>
        <taxon>fabids</taxon>
        <taxon>Rosales</taxon>
        <taxon>Rosaceae</taxon>
        <taxon>Amygdaloideae</taxon>
        <taxon>Maleae</taxon>
        <taxon>Malus</taxon>
    </lineage>
</organism>
<evidence type="ECO:0000313" key="3">
    <source>
        <dbReference type="Proteomes" id="UP000290289"/>
    </source>
</evidence>
<dbReference type="Pfam" id="PF02984">
    <property type="entry name" value="Cyclin_C"/>
    <property type="match status" value="1"/>
</dbReference>
<name>A0A498JR33_MALDO</name>
<dbReference type="STRING" id="3750.A0A498JR33"/>
<proteinExistence type="predicted"/>
<dbReference type="EMBL" id="RDQH01000332">
    <property type="protein sequence ID" value="RXH97377.1"/>
    <property type="molecule type" value="Genomic_DNA"/>
</dbReference>
<feature type="domain" description="Cyclin C-terminal" evidence="1">
    <location>
        <begin position="32"/>
        <end position="75"/>
    </location>
</feature>